<dbReference type="EMBL" id="WTYX01000002">
    <property type="protein sequence ID" value="MXO91510.1"/>
    <property type="molecule type" value="Genomic_DNA"/>
</dbReference>
<evidence type="ECO:0000259" key="2">
    <source>
        <dbReference type="Pfam" id="PF22879"/>
    </source>
</evidence>
<evidence type="ECO:0000313" key="4">
    <source>
        <dbReference type="Proteomes" id="UP000442714"/>
    </source>
</evidence>
<dbReference type="OrthoDB" id="9806213at2"/>
<keyword evidence="4" id="KW-1185">Reference proteome</keyword>
<feature type="domain" description="Abortive phage infection protein C-terminal" evidence="1">
    <location>
        <begin position="244"/>
        <end position="566"/>
    </location>
</feature>
<dbReference type="RefSeq" id="WP_160605181.1">
    <property type="nucleotide sequence ID" value="NZ_WTYX01000002.1"/>
</dbReference>
<dbReference type="InterPro" id="IPR018891">
    <property type="entry name" value="AIPR_C"/>
</dbReference>
<dbReference type="Proteomes" id="UP000442714">
    <property type="component" value="Unassembled WGS sequence"/>
</dbReference>
<evidence type="ECO:0000259" key="1">
    <source>
        <dbReference type="Pfam" id="PF10592"/>
    </source>
</evidence>
<evidence type="ECO:0008006" key="5">
    <source>
        <dbReference type="Google" id="ProtNLM"/>
    </source>
</evidence>
<sequence>MPDQSDLSQDYPAFREDLLREAETLGEPQQAVLFSTYASLAAENGDTSDLTYVPILREGARPFQVDGYAWDPAQGELHLAVCDYHSDDELQTINFDRADQLFKRVRRFCELAIDRDFVQSLEETSPSFDLASLLFEIQGKIKRIRCVLFSNARLATRKKTLEADDLIGAQMSQSIIDFARFIDIQNAQGGTEPIELDVQELNEGELLPCLDAHDGDESVESYLIVMPATLLARIYGLYGARLMEQNVRTFLQARTKTNKGIITTAKDEPGMFFAYNNGITATASGIVVGQDENGQPGIEKIEHLQIVNGGQTTASLLYASDHGSADLSKIFVQMKLSVIDPAKVDDVVPKISRYANTQNRVSEADFFSNHQFHVEMQKISRRLLAPVMEGRLAGTKWFYERARGQYRNETARKSAKDRNTFQAEFPRNQVIQKTDLAKYQISFRPDPAMVSLGAQKCFLGFADEIGKKWESERAAFNDAYFKEMVAKAIIFKSLDREVARAQWYKEDRGYKANIVTYTIAWLVHHLNKQKKKIDFELVWKKQEPPVELQDCLELLAPQVANLLKTPPAGFSNISEYAKKPACWSRISEADLECSDDVLEATISFDEAQARSADNKAAGKIDIELEFEQLLFTESQRIVGLEAFLRQKGLLSPNSQSAIGKLKRHQFNLSKSEKRALEHLFKRLDDEFDAGPKQWAKEAAA</sequence>
<dbReference type="AlphaFoldDB" id="A0A844ZWF1"/>
<accession>A0A844ZWF1</accession>
<feature type="domain" description="Abortive infection phage resistance protein N-terminal" evidence="2">
    <location>
        <begin position="42"/>
        <end position="181"/>
    </location>
</feature>
<dbReference type="Pfam" id="PF22879">
    <property type="entry name" value="AIPR_N"/>
    <property type="match status" value="1"/>
</dbReference>
<gene>
    <name evidence="3" type="ORF">GRI41_11795</name>
</gene>
<dbReference type="InterPro" id="IPR055101">
    <property type="entry name" value="AIPR_N"/>
</dbReference>
<protein>
    <recommendedName>
        <fullName evidence="5">AIPR protein</fullName>
    </recommendedName>
</protein>
<comment type="caution">
    <text evidence="3">The sequence shown here is derived from an EMBL/GenBank/DDBJ whole genome shotgun (WGS) entry which is preliminary data.</text>
</comment>
<organism evidence="3 4">
    <name type="scientific">Pontixanthobacter aquaemixtae</name>
    <dbReference type="NCBI Taxonomy" id="1958940"/>
    <lineage>
        <taxon>Bacteria</taxon>
        <taxon>Pseudomonadati</taxon>
        <taxon>Pseudomonadota</taxon>
        <taxon>Alphaproteobacteria</taxon>
        <taxon>Sphingomonadales</taxon>
        <taxon>Erythrobacteraceae</taxon>
        <taxon>Pontixanthobacter</taxon>
    </lineage>
</organism>
<name>A0A844ZWF1_9SPHN</name>
<dbReference type="Pfam" id="PF10592">
    <property type="entry name" value="AIPR"/>
    <property type="match status" value="1"/>
</dbReference>
<reference evidence="3 4" key="1">
    <citation type="submission" date="2019-12" db="EMBL/GenBank/DDBJ databases">
        <title>Genomic-based taxomic classification of the family Erythrobacteraceae.</title>
        <authorList>
            <person name="Xu L."/>
        </authorList>
    </citation>
    <scope>NUCLEOTIDE SEQUENCE [LARGE SCALE GENOMIC DNA]</scope>
    <source>
        <strain evidence="3 4">KCTC 52763</strain>
    </source>
</reference>
<proteinExistence type="predicted"/>
<evidence type="ECO:0000313" key="3">
    <source>
        <dbReference type="EMBL" id="MXO91510.1"/>
    </source>
</evidence>